<accession>A0AAV5RWI8</accession>
<dbReference type="InterPro" id="IPR019734">
    <property type="entry name" value="TPR_rpt"/>
</dbReference>
<dbReference type="GO" id="GO:0005737">
    <property type="term" value="C:cytoplasm"/>
    <property type="evidence" value="ECO:0007669"/>
    <property type="project" value="TreeGrafter"/>
</dbReference>
<feature type="region of interest" description="Disordered" evidence="8">
    <location>
        <begin position="1"/>
        <end position="48"/>
    </location>
</feature>
<dbReference type="Pfam" id="PF13374">
    <property type="entry name" value="TPR_10"/>
    <property type="match status" value="1"/>
</dbReference>
<evidence type="ECO:0000256" key="3">
    <source>
        <dbReference type="ARBA" id="ARBA00022776"/>
    </source>
</evidence>
<evidence type="ECO:0000313" key="10">
    <source>
        <dbReference type="Proteomes" id="UP001377567"/>
    </source>
</evidence>
<proteinExistence type="predicted"/>
<feature type="compositionally biased region" description="Basic and acidic residues" evidence="8">
    <location>
        <begin position="676"/>
        <end position="693"/>
    </location>
</feature>
<feature type="compositionally biased region" description="Low complexity" evidence="8">
    <location>
        <begin position="73"/>
        <end position="91"/>
    </location>
</feature>
<dbReference type="GO" id="GO:0051301">
    <property type="term" value="P:cell division"/>
    <property type="evidence" value="ECO:0007669"/>
    <property type="project" value="UniProtKB-KW"/>
</dbReference>
<feature type="region of interest" description="Disordered" evidence="8">
    <location>
        <begin position="62"/>
        <end position="91"/>
    </location>
</feature>
<name>A0AAV5RWI8_MAUHU</name>
<dbReference type="Proteomes" id="UP001377567">
    <property type="component" value="Unassembled WGS sequence"/>
</dbReference>
<reference evidence="9 10" key="1">
    <citation type="journal article" date="2023" name="Elife">
        <title>Identification of key yeast species and microbe-microbe interactions impacting larval growth of Drosophila in the wild.</title>
        <authorList>
            <person name="Mure A."/>
            <person name="Sugiura Y."/>
            <person name="Maeda R."/>
            <person name="Honda K."/>
            <person name="Sakurai N."/>
            <person name="Takahashi Y."/>
            <person name="Watada M."/>
            <person name="Katoh T."/>
            <person name="Gotoh A."/>
            <person name="Gotoh Y."/>
            <person name="Taniguchi I."/>
            <person name="Nakamura K."/>
            <person name="Hayashi T."/>
            <person name="Katayama T."/>
            <person name="Uemura T."/>
            <person name="Hattori Y."/>
        </authorList>
    </citation>
    <scope>NUCLEOTIDE SEQUENCE [LARGE SCALE GENOMIC DNA]</scope>
    <source>
        <strain evidence="9 10">KH-74</strain>
    </source>
</reference>
<keyword evidence="2" id="KW-0677">Repeat</keyword>
<evidence type="ECO:0000256" key="4">
    <source>
        <dbReference type="ARBA" id="ARBA00022786"/>
    </source>
</evidence>
<keyword evidence="1" id="KW-0132">Cell division</keyword>
<dbReference type="GO" id="GO:0016567">
    <property type="term" value="P:protein ubiquitination"/>
    <property type="evidence" value="ECO:0007669"/>
    <property type="project" value="TreeGrafter"/>
</dbReference>
<dbReference type="Pfam" id="PF12895">
    <property type="entry name" value="ANAPC3"/>
    <property type="match status" value="1"/>
</dbReference>
<evidence type="ECO:0000256" key="7">
    <source>
        <dbReference type="PROSITE-ProRule" id="PRU00339"/>
    </source>
</evidence>
<dbReference type="EMBL" id="BTGD01000006">
    <property type="protein sequence ID" value="GMM55727.1"/>
    <property type="molecule type" value="Genomic_DNA"/>
</dbReference>
<dbReference type="InterPro" id="IPR011990">
    <property type="entry name" value="TPR-like_helical_dom_sf"/>
</dbReference>
<dbReference type="GO" id="GO:0005680">
    <property type="term" value="C:anaphase-promoting complex"/>
    <property type="evidence" value="ECO:0007669"/>
    <property type="project" value="UniProtKB-ARBA"/>
</dbReference>
<dbReference type="PANTHER" id="PTHR12558">
    <property type="entry name" value="CELL DIVISION CYCLE 16,23,27"/>
    <property type="match status" value="1"/>
</dbReference>
<evidence type="ECO:0000256" key="6">
    <source>
        <dbReference type="ARBA" id="ARBA00023306"/>
    </source>
</evidence>
<dbReference type="GO" id="GO:0031145">
    <property type="term" value="P:anaphase-promoting complex-dependent catabolic process"/>
    <property type="evidence" value="ECO:0007669"/>
    <property type="project" value="TreeGrafter"/>
</dbReference>
<evidence type="ECO:0000313" key="9">
    <source>
        <dbReference type="EMBL" id="GMM55727.1"/>
    </source>
</evidence>
<dbReference type="GO" id="GO:0045842">
    <property type="term" value="P:positive regulation of mitotic metaphase/anaphase transition"/>
    <property type="evidence" value="ECO:0007669"/>
    <property type="project" value="TreeGrafter"/>
</dbReference>
<comment type="caution">
    <text evidence="9">The sequence shown here is derived from an EMBL/GenBank/DDBJ whole genome shotgun (WGS) entry which is preliminary data.</text>
</comment>
<evidence type="ECO:0000256" key="2">
    <source>
        <dbReference type="ARBA" id="ARBA00022737"/>
    </source>
</evidence>
<dbReference type="Pfam" id="PF14559">
    <property type="entry name" value="TPR_19"/>
    <property type="match status" value="1"/>
</dbReference>
<dbReference type="AlphaFoldDB" id="A0AAV5RWI8"/>
<keyword evidence="10" id="KW-1185">Reference proteome</keyword>
<keyword evidence="5 7" id="KW-0802">TPR repeat</keyword>
<evidence type="ECO:0000256" key="1">
    <source>
        <dbReference type="ARBA" id="ARBA00022618"/>
    </source>
</evidence>
<protein>
    <submittedName>
        <fullName evidence="9">Anaphase promoting complex subunit</fullName>
    </submittedName>
</protein>
<sequence>MKMSPGRTPGQRSSTLAISPFVTGRQARSRGRPDASAGPSVASINPNTSRLDAFQAIVSSPLGRKTQAPQPPSTTTTTAANAPSLSTAAASAPELDASSLSSVERLRLWRHDALMQHMYAAASHAGQLVYSLTRDANDAFWLAQVYFSQGLPQRAVELLTADSLHEQSVVCRYLVGKCLLALHKYDEALDTVGEANPFKEEPEGGNGDYTDHGDDGGIRIESSLCLLRGQVYAALNSIARATECYTEALLVDVKNLEAFQKLTDGNLLSPREQWDLLDSLDFSVLGDNEALIRGMYTLCCSPYAGRDRVRAAQALLSDEYALDTRSSSAVARSHARTLYHQGAYNECLTLCEKVVSADSLDMDILPTYILTLQQLQAGNKLFLTAHRLCEQAPRSAVAWFAVATYYATTRRTHEARRFYAKSLVMDPAFASAWLGFVHTFTADGEQDQALAAGATAARFFPGNHLPNMFLGMEYMALKNWALAEEYLTLAYDVCPTDPALLNEMGVMYYHRGEYARSKKYLGRAMDEVEATSGSTVQGTGLAIQLNLAHTYRLLGDDDRAIRCAKSVLESSPRNADAYLTLGFLYLRGNELEKAIDSLHRTLALRPTCIQAQELLLSALEMNVAVAVDKDHPLLAGAPIPTEYWGTQGGMGGKKRPSGGLSAPRTVAKRVRTNEGAGDRPGDRTGEHMDVEEA</sequence>
<dbReference type="Gene3D" id="1.25.40.10">
    <property type="entry name" value="Tetratricopeptide repeat domain"/>
    <property type="match status" value="1"/>
</dbReference>
<dbReference type="SUPFAM" id="SSF48452">
    <property type="entry name" value="TPR-like"/>
    <property type="match status" value="2"/>
</dbReference>
<dbReference type="PROSITE" id="PS50005">
    <property type="entry name" value="TPR"/>
    <property type="match status" value="2"/>
</dbReference>
<keyword evidence="6" id="KW-0131">Cell cycle</keyword>
<gene>
    <name evidence="9" type="ORF">DAKH74_023430</name>
</gene>
<dbReference type="SMART" id="SM00028">
    <property type="entry name" value="TPR"/>
    <property type="match status" value="8"/>
</dbReference>
<keyword evidence="4" id="KW-0833">Ubl conjugation pathway</keyword>
<feature type="repeat" description="TPR" evidence="7">
    <location>
        <begin position="396"/>
        <end position="429"/>
    </location>
</feature>
<evidence type="ECO:0000256" key="8">
    <source>
        <dbReference type="SAM" id="MobiDB-lite"/>
    </source>
</evidence>
<dbReference type="PROSITE" id="PS50293">
    <property type="entry name" value="TPR_REGION"/>
    <property type="match status" value="1"/>
</dbReference>
<organism evidence="9 10">
    <name type="scientific">Maudiozyma humilis</name>
    <name type="common">Sour dough yeast</name>
    <name type="synonym">Kazachstania humilis</name>
    <dbReference type="NCBI Taxonomy" id="51915"/>
    <lineage>
        <taxon>Eukaryota</taxon>
        <taxon>Fungi</taxon>
        <taxon>Dikarya</taxon>
        <taxon>Ascomycota</taxon>
        <taxon>Saccharomycotina</taxon>
        <taxon>Saccharomycetes</taxon>
        <taxon>Saccharomycetales</taxon>
        <taxon>Saccharomycetaceae</taxon>
        <taxon>Maudiozyma</taxon>
    </lineage>
</organism>
<feature type="region of interest" description="Disordered" evidence="8">
    <location>
        <begin position="645"/>
        <end position="693"/>
    </location>
</feature>
<feature type="repeat" description="TPR" evidence="7">
    <location>
        <begin position="575"/>
        <end position="608"/>
    </location>
</feature>
<keyword evidence="3" id="KW-0498">Mitosis</keyword>
<evidence type="ECO:0000256" key="5">
    <source>
        <dbReference type="ARBA" id="ARBA00022803"/>
    </source>
</evidence>
<dbReference type="PANTHER" id="PTHR12558:SF9">
    <property type="entry name" value="CELL DIVISION CYCLE PROTEIN 16 HOMOLOG"/>
    <property type="match status" value="1"/>
</dbReference>